<evidence type="ECO:0000256" key="5">
    <source>
        <dbReference type="ARBA" id="ARBA00022737"/>
    </source>
</evidence>
<dbReference type="PANTHER" id="PTHR11439">
    <property type="entry name" value="GAG-POL-RELATED RETROTRANSPOSON"/>
    <property type="match status" value="1"/>
</dbReference>
<dbReference type="Pfam" id="PF14543">
    <property type="entry name" value="TAXi_N"/>
    <property type="match status" value="1"/>
</dbReference>
<evidence type="ECO:0000256" key="14">
    <source>
        <dbReference type="ARBA" id="ARBA00077656"/>
    </source>
</evidence>
<evidence type="ECO:0000256" key="2">
    <source>
        <dbReference type="ARBA" id="ARBA00022670"/>
    </source>
</evidence>
<evidence type="ECO:0000256" key="11">
    <source>
        <dbReference type="ARBA" id="ARBA00033113"/>
    </source>
</evidence>
<evidence type="ECO:0000256" key="4">
    <source>
        <dbReference type="ARBA" id="ARBA00022729"/>
    </source>
</evidence>
<dbReference type="InterPro" id="IPR033121">
    <property type="entry name" value="PEPTIDASE_A1"/>
</dbReference>
<keyword evidence="3" id="KW-0540">Nuclease</keyword>
<feature type="compositionally biased region" description="Basic residues" evidence="15">
    <location>
        <begin position="404"/>
        <end position="416"/>
    </location>
</feature>
<dbReference type="GO" id="GO:0004190">
    <property type="term" value="F:aspartic-type endopeptidase activity"/>
    <property type="evidence" value="ECO:0007669"/>
    <property type="project" value="UniProtKB-KW"/>
</dbReference>
<dbReference type="InterPro" id="IPR001584">
    <property type="entry name" value="Integrase_cat-core"/>
</dbReference>
<evidence type="ECO:0000259" key="16">
    <source>
        <dbReference type="PROSITE" id="PS50994"/>
    </source>
</evidence>
<comment type="caution">
    <text evidence="18">The sequence shown here is derived from an EMBL/GenBank/DDBJ whole genome shotgun (WGS) entry which is preliminary data.</text>
</comment>
<evidence type="ECO:0000259" key="17">
    <source>
        <dbReference type="PROSITE" id="PS51767"/>
    </source>
</evidence>
<dbReference type="InterPro" id="IPR013103">
    <property type="entry name" value="RVT_2"/>
</dbReference>
<feature type="domain" description="Integrase catalytic" evidence="16">
    <location>
        <begin position="1"/>
        <end position="150"/>
    </location>
</feature>
<dbReference type="FunFam" id="2.40.70.10:FF:000027">
    <property type="entry name" value="Aspartic proteinase Asp1 isoform A"/>
    <property type="match status" value="1"/>
</dbReference>
<evidence type="ECO:0000256" key="3">
    <source>
        <dbReference type="ARBA" id="ARBA00022722"/>
    </source>
</evidence>
<dbReference type="EMBL" id="JAEFBK010000001">
    <property type="protein sequence ID" value="KAG7648726.1"/>
    <property type="molecule type" value="Genomic_DNA"/>
</dbReference>
<proteinExistence type="inferred from homology"/>
<dbReference type="FunFam" id="2.40.70.10:FF:000015">
    <property type="entry name" value="Aspartyl protease family protein"/>
    <property type="match status" value="1"/>
</dbReference>
<evidence type="ECO:0000313" key="18">
    <source>
        <dbReference type="EMBL" id="KAG7648726.1"/>
    </source>
</evidence>
<dbReference type="GO" id="GO:0015074">
    <property type="term" value="P:DNA integration"/>
    <property type="evidence" value="ECO:0007669"/>
    <property type="project" value="InterPro"/>
</dbReference>
<evidence type="ECO:0000256" key="7">
    <source>
        <dbReference type="ARBA" id="ARBA00022759"/>
    </source>
</evidence>
<evidence type="ECO:0000256" key="12">
    <source>
        <dbReference type="ARBA" id="ARBA00057243"/>
    </source>
</evidence>
<keyword evidence="7" id="KW-0255">Endonuclease</keyword>
<dbReference type="PROSITE" id="PS00141">
    <property type="entry name" value="ASP_PROTEASE"/>
    <property type="match status" value="1"/>
</dbReference>
<feature type="compositionally biased region" description="Polar residues" evidence="15">
    <location>
        <begin position="262"/>
        <end position="303"/>
    </location>
</feature>
<keyword evidence="8" id="KW-0378">Hydrolase</keyword>
<dbReference type="GO" id="GO:0004519">
    <property type="term" value="F:endonuclease activity"/>
    <property type="evidence" value="ECO:0007669"/>
    <property type="project" value="UniProtKB-KW"/>
</dbReference>
<feature type="compositionally biased region" description="Polar residues" evidence="15">
    <location>
        <begin position="387"/>
        <end position="403"/>
    </location>
</feature>
<evidence type="ECO:0000256" key="6">
    <source>
        <dbReference type="ARBA" id="ARBA00022750"/>
    </source>
</evidence>
<comment type="function">
    <text evidence="12">Capsid protein (CA) is the structural component of the virus-like particle (VLP), forming the shell that encapsulates the retrotransposons dimeric RNA genome. The particles are assembled from trimer-clustered units and there are holes in the capsid shells that allow for the diffusion of macromolecules. CA also has nucleocapsid-like chaperone activity, promoting primer tRNA(i)-Met annealing to the multipartite primer-binding site (PBS), dimerization of Ty1 RNA and initiation of reverse transcription.</text>
</comment>
<dbReference type="CDD" id="cd05475">
    <property type="entry name" value="nucellin_like"/>
    <property type="match status" value="1"/>
</dbReference>
<keyword evidence="2" id="KW-0645">Protease</keyword>
<dbReference type="InterPro" id="IPR057670">
    <property type="entry name" value="SH3_retrovirus"/>
</dbReference>
<feature type="region of interest" description="Disordered" evidence="15">
    <location>
        <begin position="256"/>
        <end position="416"/>
    </location>
</feature>
<comment type="similarity">
    <text evidence="1">Belongs to the peptidase A1 family.</text>
</comment>
<dbReference type="Pfam" id="PF25597">
    <property type="entry name" value="SH3_retrovirus"/>
    <property type="match status" value="1"/>
</dbReference>
<evidence type="ECO:0000256" key="10">
    <source>
        <dbReference type="ARBA" id="ARBA00032154"/>
    </source>
</evidence>
<evidence type="ECO:0000256" key="1">
    <source>
        <dbReference type="ARBA" id="ARBA00007447"/>
    </source>
</evidence>
<keyword evidence="19" id="KW-1185">Reference proteome</keyword>
<sequence>MSPILSPDNYKYYLVLVDHHTRYTWLYPLQQKSQVKSTFIAFKALVENRFQAKIRTLYSDNGGEFIALREFLVSNGISQLTSPPHTPEHNGLSERKHMHIVETGLTLLTQASVPREYWPYAFAAAVYLINRMPTPVLSMESPFQKLFGSKPNYERLRVFGCLCFPWLRPYTRNKLEERSRRCVFLGYSLTQTAYLCFDVEHTRLYTSRHVVFGEASFPFSNPTSQNSLPTVTFEQSSSPLVTPILSSSSVLPSRLSSPCTVLHQQQPPVTTPNSPHSSQPTTSPAPLSPRRSTTTDFQVPQVRSSSPLSSSSSSLNSEPTAPNENGPEPEAQSPLIGPLPNPTHEAFIGPLPNPNRNPTNEIEPTPAPHPKPVEPTTTTTTPNRTTVSDASHQPTAPQQNQHSMKTRAKNNIKKPNTKFSLTATLPNRSPSEPTNVTQALKDKKWRFAMSDEFDAQQRNHTWDLVPHESQHLVGCKWVFKLKYLPNGAIDKYKARLVAKWFNQQYGVDYAETFSPVIKSTTIRLVLDVAVKKDWEIKQLDVNNAFLQGTLTEEVYMAQPPGFIDKDRPTHVCRLRKAIYGLKQAPRAWYMELKQHLFNIGFVNSLSDASLFIYCHGTTFVYVLVYVDDIIVTGSDKSSIDAVLTSLAERFSIKDPTDLHYFLGIEATRTKQGLHLMQRKYIKDLLAKHNMADAKPVLTPLPTSPKLTLHGGTKLNDASEYRSVVGSLQYLAFTRPDIAYAVNRLSQLMHQPTEDHWQAAKRVLRYLAGTSTHGIFLDTTSPLNLHAFSDADWAGDSDDYVSTNAYVIYLGKNPISWSSKKQRGVARSSTESEYRAVANAASEVKWLCSLLSELHIRLPVHPSIFCDNIGATYLCANPVFHSRMKHIAIDYHFVRNMIQSGALRVSHVSTRDQLADALTKPLSRAHFQSARFKIGVLPLSKSSIFKTFIKSSPSSVVFPLSGNVFPLGYYSVLMQIGSPPKAFQFDIDTGSDLTWVQCDAPCSGCTLPPNLQYKPKGNIIPCSNPICTALHWPNKPHCPNPQEQCDYEVKYADQGSSMGALVTDQFPLKLVNGSFMQPPVAFGCGYDQSYPSAHPPPATAGVLGLGRGKIGLLTQLVSAGLTRNVVGHCLSSKGGGFLFFGDNLVPSIGVAWTPLLSQDNHYTTGPANLLFNGKPTGLKGLKLIFDTGSSYTYFNSKAYQTIINLIGNDLKVSPLKVAKEDKTLPICWKGAKPFKSVLEVKNFFKTITINFTNGRRNTQLYLAPELYLIVSKTGNVCLGLLNGSEVGLQNSNVIGDISMQGLMMIYDNEKQQLGWVSSDCNKLP</sequence>
<evidence type="ECO:0000256" key="8">
    <source>
        <dbReference type="ARBA" id="ARBA00022801"/>
    </source>
</evidence>
<dbReference type="CDD" id="cd09272">
    <property type="entry name" value="RNase_HI_RT_Ty1"/>
    <property type="match status" value="1"/>
</dbReference>
<keyword evidence="4" id="KW-0732">Signal</keyword>
<dbReference type="Pfam" id="PF14541">
    <property type="entry name" value="TAXi_C"/>
    <property type="match status" value="1"/>
</dbReference>
<name>A0A8T2GN37_9BRAS</name>
<feature type="domain" description="Peptidase A1" evidence="17">
    <location>
        <begin position="969"/>
        <end position="1315"/>
    </location>
</feature>
<dbReference type="InterPro" id="IPR033823">
    <property type="entry name" value="Nucellin"/>
</dbReference>
<keyword evidence="6" id="KW-0064">Aspartyl protease</keyword>
<organism evidence="18 19">
    <name type="scientific">Arabidopsis thaliana x Arabidopsis arenosa</name>
    <dbReference type="NCBI Taxonomy" id="1240361"/>
    <lineage>
        <taxon>Eukaryota</taxon>
        <taxon>Viridiplantae</taxon>
        <taxon>Streptophyta</taxon>
        <taxon>Embryophyta</taxon>
        <taxon>Tracheophyta</taxon>
        <taxon>Spermatophyta</taxon>
        <taxon>Magnoliopsida</taxon>
        <taxon>eudicotyledons</taxon>
        <taxon>Gunneridae</taxon>
        <taxon>Pentapetalae</taxon>
        <taxon>rosids</taxon>
        <taxon>malvids</taxon>
        <taxon>Brassicales</taxon>
        <taxon>Brassicaceae</taxon>
        <taxon>Camelineae</taxon>
        <taxon>Arabidopsis</taxon>
    </lineage>
</organism>
<dbReference type="Proteomes" id="UP000694240">
    <property type="component" value="Chromosome 1"/>
</dbReference>
<keyword evidence="5" id="KW-0677">Repeat</keyword>
<dbReference type="InterPro" id="IPR032861">
    <property type="entry name" value="TAXi_N"/>
</dbReference>
<dbReference type="PROSITE" id="PS50994">
    <property type="entry name" value="INTEGRASE"/>
    <property type="match status" value="1"/>
</dbReference>
<dbReference type="PANTHER" id="PTHR11439:SF455">
    <property type="entry name" value="RLK (RECEPTOR-LIKE PROTEIN KINASE) 8, PUTATIVE-RELATED"/>
    <property type="match status" value="1"/>
</dbReference>
<dbReference type="PROSITE" id="PS51767">
    <property type="entry name" value="PEPTIDASE_A1"/>
    <property type="match status" value="1"/>
</dbReference>
<feature type="compositionally biased region" description="Low complexity" evidence="15">
    <location>
        <begin position="304"/>
        <end position="317"/>
    </location>
</feature>
<accession>A0A8T2GN37</accession>
<evidence type="ECO:0000256" key="9">
    <source>
        <dbReference type="ARBA" id="ARBA00030524"/>
    </source>
</evidence>
<dbReference type="Pfam" id="PF00665">
    <property type="entry name" value="rve"/>
    <property type="match status" value="1"/>
</dbReference>
<dbReference type="InterPro" id="IPR001969">
    <property type="entry name" value="Aspartic_peptidase_AS"/>
</dbReference>
<reference evidence="18 19" key="1">
    <citation type="submission" date="2020-12" db="EMBL/GenBank/DDBJ databases">
        <title>Concerted genomic and epigenomic changes stabilize Arabidopsis allopolyploids.</title>
        <authorList>
            <person name="Chen Z."/>
        </authorList>
    </citation>
    <scope>NUCLEOTIDE SEQUENCE [LARGE SCALE GENOMIC DNA]</scope>
    <source>
        <strain evidence="18">Allo738</strain>
        <tissue evidence="18">Leaf</tissue>
    </source>
</reference>
<dbReference type="InterPro" id="IPR032799">
    <property type="entry name" value="TAXi_C"/>
</dbReference>
<dbReference type="Pfam" id="PF07727">
    <property type="entry name" value="RVT_2"/>
    <property type="match status" value="1"/>
</dbReference>
<feature type="compositionally biased region" description="Low complexity" evidence="15">
    <location>
        <begin position="374"/>
        <end position="386"/>
    </location>
</feature>
<evidence type="ECO:0000313" key="19">
    <source>
        <dbReference type="Proteomes" id="UP000694240"/>
    </source>
</evidence>
<protein>
    <recommendedName>
        <fullName evidence="13">Aspartic proteinase Asp1</fullName>
    </recommendedName>
    <alternativeName>
        <fullName evidence="9">Gag-Pol-p199</fullName>
    </alternativeName>
    <alternativeName>
        <fullName evidence="14">Nucellin-like protein</fullName>
    </alternativeName>
    <alternativeName>
        <fullName evidence="10">TY1A-TY1B</fullName>
    </alternativeName>
    <alternativeName>
        <fullName evidence="11">p190</fullName>
    </alternativeName>
</protein>
<evidence type="ECO:0000256" key="15">
    <source>
        <dbReference type="SAM" id="MobiDB-lite"/>
    </source>
</evidence>
<evidence type="ECO:0000256" key="13">
    <source>
        <dbReference type="ARBA" id="ARBA00068871"/>
    </source>
</evidence>
<gene>
    <name evidence="18" type="ORF">ISN45_At01g038090</name>
</gene>
<dbReference type="GO" id="GO:0006508">
    <property type="term" value="P:proteolysis"/>
    <property type="evidence" value="ECO:0007669"/>
    <property type="project" value="UniProtKB-KW"/>
</dbReference>